<dbReference type="AlphaFoldDB" id="A0A077YHR6"/>
<reference evidence="1" key="3">
    <citation type="submission" date="2014-05" db="EMBL/GenBank/DDBJ databases">
        <authorList>
            <person name="Aslett A.Martin."/>
            <person name="De Silva Nishadi"/>
        </authorList>
    </citation>
    <scope>NUCLEOTIDE SEQUENCE</scope>
    <source>
        <strain evidence="1">YM</strain>
    </source>
</reference>
<sequence>MFNYESIFINEDVVSEMTIDDVKNLKPYWNVQIANFKDSINEPVFTLLQMAILLNKKKIVGYLLARKSLDINVLSKHNQTALMIACEKKVPLDWIEAILKKGGDLGINVKDDFNETALDKCTFNSKAYQMLLKYGAIESKNSSEENNIMEKTSKKCDSIWSNVCGCGTRYYK</sequence>
<dbReference type="InterPro" id="IPR002110">
    <property type="entry name" value="Ankyrin_rpt"/>
</dbReference>
<dbReference type="VEuPathDB" id="PlasmoDB:PYYM_1033800"/>
<reference evidence="2" key="2">
    <citation type="submission" date="2014-05" db="EMBL/GenBank/DDBJ databases">
        <authorList>
            <person name="Aslett M.A."/>
            <person name="De Silva N."/>
        </authorList>
    </citation>
    <scope>NUCLEOTIDE SEQUENCE</scope>
    <source>
        <strain evidence="2">17X</strain>
    </source>
</reference>
<dbReference type="InterPro" id="IPR036770">
    <property type="entry name" value="Ankyrin_rpt-contain_sf"/>
</dbReference>
<protein>
    <submittedName>
        <fullName evidence="2">Ankyrin-repeat protein, putative</fullName>
    </submittedName>
</protein>
<dbReference type="Gene3D" id="1.25.40.20">
    <property type="entry name" value="Ankyrin repeat-containing domain"/>
    <property type="match status" value="1"/>
</dbReference>
<gene>
    <name evidence="2" type="ORF">PY17X_1034100</name>
    <name evidence="1" type="ORF">PYYM_1033800</name>
</gene>
<dbReference type="GeneID" id="3789605"/>
<evidence type="ECO:0000313" key="2">
    <source>
        <dbReference type="EMBL" id="VTZ79066.1"/>
    </source>
</evidence>
<dbReference type="OMA" id="IACEKKV"/>
<dbReference type="OrthoDB" id="340620at2759"/>
<dbReference type="VEuPathDB" id="PlasmoDB:Py17XNL_001002376"/>
<accession>A0A077YHR6</accession>
<dbReference type="VEuPathDB" id="PlasmoDB:PY17X_1034100"/>
<evidence type="ECO:0000313" key="3">
    <source>
        <dbReference type="Proteomes" id="UP000072874"/>
    </source>
</evidence>
<dbReference type="EMBL" id="LK934638">
    <property type="protein sequence ID" value="CDU85171.1"/>
    <property type="molecule type" value="Genomic_DNA"/>
</dbReference>
<proteinExistence type="predicted"/>
<dbReference type="RefSeq" id="XP_022813383.1">
    <property type="nucleotide sequence ID" value="XM_022956329.1"/>
</dbReference>
<evidence type="ECO:0000313" key="4">
    <source>
        <dbReference type="Proteomes" id="UP000072904"/>
    </source>
</evidence>
<dbReference type="EMBL" id="LM993664">
    <property type="protein sequence ID" value="VTZ79066.1"/>
    <property type="molecule type" value="Genomic_DNA"/>
</dbReference>
<dbReference type="Pfam" id="PF13857">
    <property type="entry name" value="Ank_5"/>
    <property type="match status" value="1"/>
</dbReference>
<organism evidence="1 4">
    <name type="scientific">Plasmodium yoelii</name>
    <dbReference type="NCBI Taxonomy" id="5861"/>
    <lineage>
        <taxon>Eukaryota</taxon>
        <taxon>Sar</taxon>
        <taxon>Alveolata</taxon>
        <taxon>Apicomplexa</taxon>
        <taxon>Aconoidasida</taxon>
        <taxon>Haemosporida</taxon>
        <taxon>Plasmodiidae</taxon>
        <taxon>Plasmodium</taxon>
        <taxon>Plasmodium (Vinckeia)</taxon>
    </lineage>
</organism>
<evidence type="ECO:0000313" key="1">
    <source>
        <dbReference type="EMBL" id="CDU85171.1"/>
    </source>
</evidence>
<reference evidence="2" key="4">
    <citation type="submission" date="2019-05" db="EMBL/GenBank/DDBJ databases">
        <authorList>
            <consortium name="Pathogen Informatics"/>
        </authorList>
    </citation>
    <scope>NUCLEOTIDE SEQUENCE</scope>
    <source>
        <strain evidence="2">17X</strain>
    </source>
</reference>
<dbReference type="SUPFAM" id="SSF48403">
    <property type="entry name" value="Ankyrin repeat"/>
    <property type="match status" value="1"/>
</dbReference>
<dbReference type="Proteomes" id="UP000072874">
    <property type="component" value="Chromosome 10"/>
</dbReference>
<reference evidence="3 4" key="1">
    <citation type="journal article" date="2014" name="BMC Biol.">
        <title>A comprehensive evaluation of rodent malaria parasite genomes and gene expression.</title>
        <authorList>
            <person name="Otto T.D."/>
            <person name="Bohme U."/>
            <person name="Jackson A.P."/>
            <person name="Hunt M."/>
            <person name="Franke-Fayard B."/>
            <person name="Hoeijmakers W.A."/>
            <person name="Religa A.A."/>
            <person name="Robertson L."/>
            <person name="Sanders M."/>
            <person name="Ogun S.A."/>
            <person name="Cunningham D."/>
            <person name="Erhart A."/>
            <person name="Billker O."/>
            <person name="Khan S.M."/>
            <person name="Stunnenberg H.G."/>
            <person name="Langhorne J."/>
            <person name="Holder A.A."/>
            <person name="Waters A.P."/>
            <person name="Newbold C.I."/>
            <person name="Pain A."/>
            <person name="Berriman M."/>
            <person name="Janse C.J."/>
        </authorList>
    </citation>
    <scope>NUCLEOTIDE SEQUENCE [LARGE SCALE GENOMIC DNA]</scope>
    <source>
        <strain evidence="2 3">17X</strain>
        <strain evidence="1 4">YM</strain>
    </source>
</reference>
<dbReference type="VEuPathDB" id="PlasmoDB:PY04030"/>
<dbReference type="Proteomes" id="UP000072904">
    <property type="component" value="Chromosome 10"/>
</dbReference>
<name>A0A077YHR6_PLAYE</name>
<dbReference type="KEGG" id="pyo:PY17X_1034100"/>